<evidence type="ECO:0000313" key="1">
    <source>
        <dbReference type="EMBL" id="HHH13171.1"/>
    </source>
</evidence>
<dbReference type="Proteomes" id="UP000886100">
    <property type="component" value="Unassembled WGS sequence"/>
</dbReference>
<protein>
    <submittedName>
        <fullName evidence="1">Glutaredoxin family protein</fullName>
    </submittedName>
</protein>
<dbReference type="InterPro" id="IPR036249">
    <property type="entry name" value="Thioredoxin-like_sf"/>
</dbReference>
<comment type="caution">
    <text evidence="1">The sequence shown here is derived from an EMBL/GenBank/DDBJ whole genome shotgun (WGS) entry which is preliminary data.</text>
</comment>
<dbReference type="SUPFAM" id="SSF52833">
    <property type="entry name" value="Thioredoxin-like"/>
    <property type="match status" value="1"/>
</dbReference>
<sequence>MSRWALYGTAACHLCEAAEGLLRRQGLVYDKIDIAGDAALMERYGVRIPVLADRAVGRELGWPFDAVSLQKFVFAEEGS</sequence>
<dbReference type="AlphaFoldDB" id="A0A7C5IYR6"/>
<name>A0A7C5IYR6_9GAMM</name>
<proteinExistence type="predicted"/>
<organism evidence="1">
    <name type="scientific">Thiolapillus brandeum</name>
    <dbReference type="NCBI Taxonomy" id="1076588"/>
    <lineage>
        <taxon>Bacteria</taxon>
        <taxon>Pseudomonadati</taxon>
        <taxon>Pseudomonadota</taxon>
        <taxon>Gammaproteobacteria</taxon>
        <taxon>Chromatiales</taxon>
        <taxon>Sedimenticolaceae</taxon>
        <taxon>Thiolapillus</taxon>
    </lineage>
</organism>
<dbReference type="EMBL" id="DROM01000182">
    <property type="protein sequence ID" value="HHH13171.1"/>
    <property type="molecule type" value="Genomic_DNA"/>
</dbReference>
<gene>
    <name evidence="1" type="ORF">ENJ98_02945</name>
</gene>
<dbReference type="InterPro" id="IPR008554">
    <property type="entry name" value="Glutaredoxin-like"/>
</dbReference>
<reference evidence="1" key="1">
    <citation type="journal article" date="2020" name="mSystems">
        <title>Genome- and Community-Level Interaction Insights into Carbon Utilization and Element Cycling Functions of Hydrothermarchaeota in Hydrothermal Sediment.</title>
        <authorList>
            <person name="Zhou Z."/>
            <person name="Liu Y."/>
            <person name="Xu W."/>
            <person name="Pan J."/>
            <person name="Luo Z.H."/>
            <person name="Li M."/>
        </authorList>
    </citation>
    <scope>NUCLEOTIDE SEQUENCE [LARGE SCALE GENOMIC DNA]</scope>
    <source>
        <strain evidence="1">HyVt-535</strain>
    </source>
</reference>
<dbReference type="Gene3D" id="3.40.30.10">
    <property type="entry name" value="Glutaredoxin"/>
    <property type="match status" value="1"/>
</dbReference>
<accession>A0A7C5IYR6</accession>
<dbReference type="Pfam" id="PF05768">
    <property type="entry name" value="Glrx-like"/>
    <property type="match status" value="1"/>
</dbReference>